<evidence type="ECO:0000313" key="2">
    <source>
        <dbReference type="Proteomes" id="UP001432312"/>
    </source>
</evidence>
<name>A0ABZ1QLJ3_9ACTN</name>
<dbReference type="Proteomes" id="UP001432312">
    <property type="component" value="Chromosome"/>
</dbReference>
<reference evidence="1" key="1">
    <citation type="submission" date="2022-10" db="EMBL/GenBank/DDBJ databases">
        <title>The complete genomes of actinobacterial strains from the NBC collection.</title>
        <authorList>
            <person name="Joergensen T.S."/>
            <person name="Alvarez Arevalo M."/>
            <person name="Sterndorff E.B."/>
            <person name="Faurdal D."/>
            <person name="Vuksanovic O."/>
            <person name="Mourched A.-S."/>
            <person name="Charusanti P."/>
            <person name="Shaw S."/>
            <person name="Blin K."/>
            <person name="Weber T."/>
        </authorList>
    </citation>
    <scope>NUCLEOTIDE SEQUENCE</scope>
    <source>
        <strain evidence="1">NBC_00303</strain>
    </source>
</reference>
<accession>A0ABZ1QLJ3</accession>
<organism evidence="1 2">
    <name type="scientific">Streptomyces erythrochromogenes</name>
    <dbReference type="NCBI Taxonomy" id="285574"/>
    <lineage>
        <taxon>Bacteria</taxon>
        <taxon>Bacillati</taxon>
        <taxon>Actinomycetota</taxon>
        <taxon>Actinomycetes</taxon>
        <taxon>Kitasatosporales</taxon>
        <taxon>Streptomycetaceae</taxon>
        <taxon>Streptomyces</taxon>
    </lineage>
</organism>
<dbReference type="RefSeq" id="WP_328740690.1">
    <property type="nucleotide sequence ID" value="NZ_CP108036.1"/>
</dbReference>
<sequence>MTGQPPITTDLSGSSDVERFETKSLALMPGQRVRAKVLSHQPWGLLVAIAGYEEAGVSASVDMIALYSRTTIGHEDLTALFPPVGSEIDAVVQQVRRYHRPASVRLSILPADLERFTWPCDFCGERTTVSPGGDALVLDVRSNDGPGSLTVIAHRHCLAERIRPENAGERLRALRIGRQ</sequence>
<evidence type="ECO:0008006" key="3">
    <source>
        <dbReference type="Google" id="ProtNLM"/>
    </source>
</evidence>
<dbReference type="EMBL" id="CP108036">
    <property type="protein sequence ID" value="WUN83272.1"/>
    <property type="molecule type" value="Genomic_DNA"/>
</dbReference>
<gene>
    <name evidence="1" type="ORF">OHA91_35015</name>
</gene>
<keyword evidence="2" id="KW-1185">Reference proteome</keyword>
<protein>
    <recommendedName>
        <fullName evidence="3">S1 motif domain-containing protein</fullName>
    </recommendedName>
</protein>
<proteinExistence type="predicted"/>
<evidence type="ECO:0000313" key="1">
    <source>
        <dbReference type="EMBL" id="WUN83272.1"/>
    </source>
</evidence>
<dbReference type="GeneID" id="95501374"/>